<dbReference type="KEGG" id="eff:skT53_10760"/>
<name>A0A7I8DDX4_9BACL</name>
<dbReference type="InterPro" id="IPR036754">
    <property type="entry name" value="YbaK/aa-tRNA-synt-asso_dom_sf"/>
</dbReference>
<protein>
    <recommendedName>
        <fullName evidence="1">YbaK/aminoacyl-tRNA synthetase-associated domain-containing protein</fullName>
    </recommendedName>
</protein>
<dbReference type="RefSeq" id="WP_226375346.1">
    <property type="nucleotide sequence ID" value="NZ_AP023366.1"/>
</dbReference>
<dbReference type="Gene3D" id="3.90.960.10">
    <property type="entry name" value="YbaK/aminoacyl-tRNA synthetase-associated domain"/>
    <property type="match status" value="1"/>
</dbReference>
<keyword evidence="3" id="KW-1185">Reference proteome</keyword>
<feature type="domain" description="YbaK/aminoacyl-tRNA synthetase-associated" evidence="1">
    <location>
        <begin position="7"/>
        <end position="58"/>
    </location>
</feature>
<evidence type="ECO:0000313" key="3">
    <source>
        <dbReference type="Proteomes" id="UP000593802"/>
    </source>
</evidence>
<dbReference type="Proteomes" id="UP000593802">
    <property type="component" value="Chromosome"/>
</dbReference>
<dbReference type="GO" id="GO:0002161">
    <property type="term" value="F:aminoacyl-tRNA deacylase activity"/>
    <property type="evidence" value="ECO:0007669"/>
    <property type="project" value="InterPro"/>
</dbReference>
<dbReference type="SUPFAM" id="SSF55826">
    <property type="entry name" value="YbaK/ProRS associated domain"/>
    <property type="match status" value="1"/>
</dbReference>
<organism evidence="2 3">
    <name type="scientific">Effusibacillus dendaii</name>
    <dbReference type="NCBI Taxonomy" id="2743772"/>
    <lineage>
        <taxon>Bacteria</taxon>
        <taxon>Bacillati</taxon>
        <taxon>Bacillota</taxon>
        <taxon>Bacilli</taxon>
        <taxon>Bacillales</taxon>
        <taxon>Alicyclobacillaceae</taxon>
        <taxon>Effusibacillus</taxon>
    </lineage>
</organism>
<evidence type="ECO:0000259" key="1">
    <source>
        <dbReference type="Pfam" id="PF04073"/>
    </source>
</evidence>
<dbReference type="InterPro" id="IPR007214">
    <property type="entry name" value="YbaK/aa-tRNA-synth-assoc-dom"/>
</dbReference>
<dbReference type="Pfam" id="PF04073">
    <property type="entry name" value="tRNA_edit"/>
    <property type="match status" value="1"/>
</dbReference>
<proteinExistence type="predicted"/>
<accession>A0A7I8DDX4</accession>
<reference evidence="2 3" key="1">
    <citation type="submission" date="2020-08" db="EMBL/GenBank/DDBJ databases">
        <title>Complete Genome Sequence of Effusibacillus dendaii Strain skT53, Isolated from Farmland soil.</title>
        <authorList>
            <person name="Konishi T."/>
            <person name="Kawasaki H."/>
        </authorList>
    </citation>
    <scope>NUCLEOTIDE SEQUENCE [LARGE SCALE GENOMIC DNA]</scope>
    <source>
        <strain evidence="3">skT53</strain>
    </source>
</reference>
<gene>
    <name evidence="2" type="ORF">skT53_10760</name>
</gene>
<dbReference type="AlphaFoldDB" id="A0A7I8DDX4"/>
<sequence length="61" mass="6894">MKSSHENPIRTAQEGAEYFGIEIGQTAPILVLKTDKGYFSMIVSGERGRVNFKEISQLRYT</sequence>
<dbReference type="EMBL" id="AP023366">
    <property type="protein sequence ID" value="BCJ86091.1"/>
    <property type="molecule type" value="Genomic_DNA"/>
</dbReference>
<evidence type="ECO:0000313" key="2">
    <source>
        <dbReference type="EMBL" id="BCJ86091.1"/>
    </source>
</evidence>